<evidence type="ECO:0000259" key="15">
    <source>
        <dbReference type="PROSITE" id="PS50851"/>
    </source>
</evidence>
<dbReference type="PROSITE" id="PS50851">
    <property type="entry name" value="CHEW"/>
    <property type="match status" value="1"/>
</dbReference>
<dbReference type="Pfam" id="PF02518">
    <property type="entry name" value="HATPase_c"/>
    <property type="match status" value="1"/>
</dbReference>
<keyword evidence="18" id="KW-1185">Reference proteome</keyword>
<dbReference type="InterPro" id="IPR004105">
    <property type="entry name" value="CheA-like_dim"/>
</dbReference>
<dbReference type="Gene3D" id="2.30.30.40">
    <property type="entry name" value="SH3 Domains"/>
    <property type="match status" value="1"/>
</dbReference>
<feature type="domain" description="Histidine kinase" evidence="14">
    <location>
        <begin position="274"/>
        <end position="507"/>
    </location>
</feature>
<evidence type="ECO:0000256" key="8">
    <source>
        <dbReference type="ARBA" id="ARBA00022777"/>
    </source>
</evidence>
<dbReference type="Gene3D" id="3.30.565.10">
    <property type="entry name" value="Histidine kinase-like ATPase, C-terminal domain"/>
    <property type="match status" value="1"/>
</dbReference>
<dbReference type="Gene3D" id="1.20.120.160">
    <property type="entry name" value="HPT domain"/>
    <property type="match status" value="1"/>
</dbReference>
<accession>A4BJG3</accession>
<dbReference type="InterPro" id="IPR037006">
    <property type="entry name" value="CheA-like_homodim_sf"/>
</dbReference>
<comment type="catalytic activity">
    <reaction evidence="1">
        <text>ATP + protein L-histidine = ADP + protein N-phospho-L-histidine.</text>
        <dbReference type="EC" id="2.7.13.3"/>
    </reaction>
</comment>
<dbReference type="FunFam" id="2.30.30.40:FF:000048">
    <property type="entry name" value="Chemotaxis protein CheA, putative"/>
    <property type="match status" value="1"/>
</dbReference>
<comment type="caution">
    <text evidence="17">The sequence shown here is derived from an EMBL/GenBank/DDBJ whole genome shotgun (WGS) entry which is preliminary data.</text>
</comment>
<dbReference type="Proteomes" id="UP000005953">
    <property type="component" value="Unassembled WGS sequence"/>
</dbReference>
<dbReference type="CDD" id="cd00731">
    <property type="entry name" value="CheA_reg"/>
    <property type="match status" value="1"/>
</dbReference>
<keyword evidence="8" id="KW-0418">Kinase</keyword>
<dbReference type="PROSITE" id="PS50894">
    <property type="entry name" value="HPT"/>
    <property type="match status" value="1"/>
</dbReference>
<keyword evidence="5 12" id="KW-0597">Phosphoprotein</keyword>
<dbReference type="SUPFAM" id="SSF55874">
    <property type="entry name" value="ATPase domain of HSP90 chaperone/DNA topoisomerase II/histidine kinase"/>
    <property type="match status" value="1"/>
</dbReference>
<protein>
    <recommendedName>
        <fullName evidence="3">Chemotaxis protein CheA</fullName>
        <ecNumber evidence="2">2.7.13.3</ecNumber>
    </recommendedName>
</protein>
<dbReference type="EMBL" id="AAOE01000033">
    <property type="protein sequence ID" value="EAR07735.1"/>
    <property type="molecule type" value="Genomic_DNA"/>
</dbReference>
<evidence type="ECO:0000259" key="16">
    <source>
        <dbReference type="PROSITE" id="PS50894"/>
    </source>
</evidence>
<evidence type="ECO:0000256" key="9">
    <source>
        <dbReference type="ARBA" id="ARBA00022840"/>
    </source>
</evidence>
<keyword evidence="4" id="KW-0145">Chemotaxis</keyword>
<dbReference type="Pfam" id="PF02895">
    <property type="entry name" value="H-kinase_dim"/>
    <property type="match status" value="1"/>
</dbReference>
<dbReference type="PANTHER" id="PTHR43395">
    <property type="entry name" value="SENSOR HISTIDINE KINASE CHEA"/>
    <property type="match status" value="1"/>
</dbReference>
<name>A4BJG3_9GAMM</name>
<dbReference type="InterPro" id="IPR036097">
    <property type="entry name" value="HisK_dim/P_sf"/>
</dbReference>
<dbReference type="SUPFAM" id="SSF47226">
    <property type="entry name" value="Histidine-containing phosphotransfer domain, HPT domain"/>
    <property type="match status" value="1"/>
</dbReference>
<evidence type="ECO:0000256" key="11">
    <source>
        <dbReference type="ARBA" id="ARBA00035100"/>
    </source>
</evidence>
<keyword evidence="9" id="KW-0067">ATP-binding</keyword>
<evidence type="ECO:0000256" key="10">
    <source>
        <dbReference type="ARBA" id="ARBA00023012"/>
    </source>
</evidence>
<evidence type="ECO:0000313" key="18">
    <source>
        <dbReference type="Proteomes" id="UP000005953"/>
    </source>
</evidence>
<feature type="domain" description="HPt" evidence="16">
    <location>
        <begin position="1"/>
        <end position="105"/>
    </location>
</feature>
<feature type="modified residue" description="Phosphohistidine" evidence="12">
    <location>
        <position position="48"/>
    </location>
</feature>
<dbReference type="InterPro" id="IPR002545">
    <property type="entry name" value="CheW-lke_dom"/>
</dbReference>
<dbReference type="InterPro" id="IPR008207">
    <property type="entry name" value="Sig_transdc_His_kin_Hpt_dom"/>
</dbReference>
<proteinExistence type="predicted"/>
<dbReference type="PANTHER" id="PTHR43395:SF10">
    <property type="entry name" value="CHEMOTAXIS PROTEIN CHEA"/>
    <property type="match status" value="1"/>
</dbReference>
<dbReference type="SUPFAM" id="SSF47384">
    <property type="entry name" value="Homodimeric domain of signal transducing histidine kinase"/>
    <property type="match status" value="1"/>
</dbReference>
<dbReference type="GO" id="GO:0005524">
    <property type="term" value="F:ATP binding"/>
    <property type="evidence" value="ECO:0007669"/>
    <property type="project" value="UniProtKB-KW"/>
</dbReference>
<evidence type="ECO:0000313" key="17">
    <source>
        <dbReference type="EMBL" id="EAR07735.1"/>
    </source>
</evidence>
<dbReference type="SMART" id="SM00073">
    <property type="entry name" value="HPT"/>
    <property type="match status" value="1"/>
</dbReference>
<dbReference type="SMART" id="SM00387">
    <property type="entry name" value="HATPase_c"/>
    <property type="match status" value="1"/>
</dbReference>
<dbReference type="GO" id="GO:0000155">
    <property type="term" value="F:phosphorelay sensor kinase activity"/>
    <property type="evidence" value="ECO:0007669"/>
    <property type="project" value="InterPro"/>
</dbReference>
<dbReference type="FunFam" id="3.30.565.10:FF:000016">
    <property type="entry name" value="Chemotaxis protein CheA, putative"/>
    <property type="match status" value="1"/>
</dbReference>
<keyword evidence="6" id="KW-0808">Transferase</keyword>
<evidence type="ECO:0000256" key="13">
    <source>
        <dbReference type="SAM" id="MobiDB-lite"/>
    </source>
</evidence>
<dbReference type="HOGENOM" id="CLU_000650_3_6_6"/>
<dbReference type="InterPro" id="IPR036641">
    <property type="entry name" value="HPT_dom_sf"/>
</dbReference>
<dbReference type="PROSITE" id="PS50109">
    <property type="entry name" value="HIS_KIN"/>
    <property type="match status" value="1"/>
</dbReference>
<dbReference type="EC" id="2.7.13.3" evidence="2"/>
<keyword evidence="10" id="KW-0902">Two-component regulatory system</keyword>
<keyword evidence="7" id="KW-0547">Nucleotide-binding</keyword>
<comment type="function">
    <text evidence="11">Involved in the transmission of sensory signals from the chemoreceptors to the flagellar motors. CheA is autophosphorylated; it can transfer its phosphate group to either CheB or CheY.</text>
</comment>
<feature type="region of interest" description="Disordered" evidence="13">
    <location>
        <begin position="195"/>
        <end position="259"/>
    </location>
</feature>
<dbReference type="InterPro" id="IPR036061">
    <property type="entry name" value="CheW-like_dom_sf"/>
</dbReference>
<dbReference type="PRINTS" id="PR00344">
    <property type="entry name" value="BCTRLSENSOR"/>
</dbReference>
<evidence type="ECO:0000256" key="12">
    <source>
        <dbReference type="PROSITE-ProRule" id="PRU00110"/>
    </source>
</evidence>
<dbReference type="CDD" id="cd16916">
    <property type="entry name" value="HATPase_CheA-like"/>
    <property type="match status" value="1"/>
</dbReference>
<evidence type="ECO:0000256" key="7">
    <source>
        <dbReference type="ARBA" id="ARBA00022741"/>
    </source>
</evidence>
<dbReference type="InterPro" id="IPR036890">
    <property type="entry name" value="HATPase_C_sf"/>
</dbReference>
<evidence type="ECO:0000256" key="6">
    <source>
        <dbReference type="ARBA" id="ARBA00022679"/>
    </source>
</evidence>
<dbReference type="SMART" id="SM00260">
    <property type="entry name" value="CheW"/>
    <property type="match status" value="1"/>
</dbReference>
<dbReference type="Pfam" id="PF01627">
    <property type="entry name" value="Hpt"/>
    <property type="match status" value="1"/>
</dbReference>
<feature type="region of interest" description="Disordered" evidence="13">
    <location>
        <begin position="133"/>
        <end position="152"/>
    </location>
</feature>
<feature type="domain" description="CheW-like" evidence="15">
    <location>
        <begin position="509"/>
        <end position="643"/>
    </location>
</feature>
<evidence type="ECO:0000256" key="5">
    <source>
        <dbReference type="ARBA" id="ARBA00022553"/>
    </source>
</evidence>
<gene>
    <name evidence="17" type="ORF">MED297_02010</name>
</gene>
<evidence type="ECO:0000256" key="4">
    <source>
        <dbReference type="ARBA" id="ARBA00022500"/>
    </source>
</evidence>
<dbReference type="InterPro" id="IPR004358">
    <property type="entry name" value="Sig_transdc_His_kin-like_C"/>
</dbReference>
<dbReference type="STRING" id="314283.MED297_02010"/>
<dbReference type="GO" id="GO:0005737">
    <property type="term" value="C:cytoplasm"/>
    <property type="evidence" value="ECO:0007669"/>
    <property type="project" value="InterPro"/>
</dbReference>
<dbReference type="InterPro" id="IPR051315">
    <property type="entry name" value="Bact_Chemotaxis_CheA"/>
</dbReference>
<sequence length="651" mass="70821">MSMDLGQFHEVFFEESQEHLDALEQGLMALDPSQPDAELLNTIFRAAHSIKGSSGVFGFTALGDITHVMENRLDEWRKEISQPQASQVDHLLTVVDALRHLVSVYQNGEPVDEQWVQDTIDGLNAKFDAYEIKNSEQSQSSEPVVDEDDDEGFGFFEPLEAEAEADDDVGYGFFEEEPAPDEDEGFGFFEEPEPEAEFAAANTEAEDEGWGLFEEPGSSDTSPPQVDAVESKPTETKAPAKSAVSNPTTESAQAAQKSGGTIRVNVEKVDSLINLVGELVITQSMLAMVGQNLDDANQEKMNGVIETLHRNTREIQESVMSIRMLPISFVFNRFPRVARDTAGKLGKKVNLVIEGGDTEIDKGLVEQLADPLTHLMRNSIDHGIESPSDRLQAGKPETGTVRLSARQQGGNIIISVIDDGAGLNRDKILNKARERGMTVNADSPDEAIWPLIFEPGFSTADAVTDVSGRGVGMDVVKKNLSNLGGRIDIDSVPGYGTTLSLILPLTLAILDGMAVSLGSETYIIPLGNIVESIQPNAEQVKTLNGDELLNVRGHYWPVVRLHRVMSVRPRFERITDGIVILTESGKRRFGILVDELLGQQQVVIKSLEQHYKRIPGVGGATVMGDGQVAFILDLESLGADVAATATLEDAS</sequence>
<dbReference type="InterPro" id="IPR003594">
    <property type="entry name" value="HATPase_dom"/>
</dbReference>
<dbReference type="OrthoDB" id="9803176at2"/>
<evidence type="ECO:0000256" key="2">
    <source>
        <dbReference type="ARBA" id="ARBA00012438"/>
    </source>
</evidence>
<dbReference type="Pfam" id="PF01584">
    <property type="entry name" value="CheW"/>
    <property type="match status" value="1"/>
</dbReference>
<dbReference type="AlphaFoldDB" id="A4BJG3"/>
<dbReference type="SUPFAM" id="SSF50341">
    <property type="entry name" value="CheW-like"/>
    <property type="match status" value="1"/>
</dbReference>
<dbReference type="RefSeq" id="WP_008046946.1">
    <property type="nucleotide sequence ID" value="NZ_CH724153.1"/>
</dbReference>
<dbReference type="InterPro" id="IPR005467">
    <property type="entry name" value="His_kinase_dom"/>
</dbReference>
<dbReference type="GO" id="GO:0006935">
    <property type="term" value="P:chemotaxis"/>
    <property type="evidence" value="ECO:0007669"/>
    <property type="project" value="UniProtKB-KW"/>
</dbReference>
<evidence type="ECO:0000256" key="3">
    <source>
        <dbReference type="ARBA" id="ARBA00021495"/>
    </source>
</evidence>
<dbReference type="SMART" id="SM01231">
    <property type="entry name" value="H-kinase_dim"/>
    <property type="match status" value="1"/>
</dbReference>
<dbReference type="Gene3D" id="1.10.287.560">
    <property type="entry name" value="Histidine kinase CheA-like, homodimeric domain"/>
    <property type="match status" value="1"/>
</dbReference>
<feature type="compositionally biased region" description="Polar residues" evidence="13">
    <location>
        <begin position="243"/>
        <end position="259"/>
    </location>
</feature>
<evidence type="ECO:0000259" key="14">
    <source>
        <dbReference type="PROSITE" id="PS50109"/>
    </source>
</evidence>
<dbReference type="CDD" id="cd00088">
    <property type="entry name" value="HPT"/>
    <property type="match status" value="1"/>
</dbReference>
<evidence type="ECO:0000256" key="1">
    <source>
        <dbReference type="ARBA" id="ARBA00000085"/>
    </source>
</evidence>
<organism evidence="17 18">
    <name type="scientific">Reinekea blandensis MED297</name>
    <dbReference type="NCBI Taxonomy" id="314283"/>
    <lineage>
        <taxon>Bacteria</taxon>
        <taxon>Pseudomonadati</taxon>
        <taxon>Pseudomonadota</taxon>
        <taxon>Gammaproteobacteria</taxon>
        <taxon>Oceanospirillales</taxon>
        <taxon>Saccharospirillaceae</taxon>
        <taxon>Reinekea</taxon>
    </lineage>
</organism>
<reference evidence="17 18" key="1">
    <citation type="submission" date="2006-02" db="EMBL/GenBank/DDBJ databases">
        <authorList>
            <person name="Pinhassi J."/>
            <person name="Pedros-Alio C."/>
            <person name="Ferriera S."/>
            <person name="Johnson J."/>
            <person name="Kravitz S."/>
            <person name="Halpern A."/>
            <person name="Remington K."/>
            <person name="Beeson K."/>
            <person name="Tran B."/>
            <person name="Rogers Y.-H."/>
            <person name="Friedman R."/>
            <person name="Venter J.C."/>
        </authorList>
    </citation>
    <scope>NUCLEOTIDE SEQUENCE [LARGE SCALE GENOMIC DNA]</scope>
    <source>
        <strain evidence="17 18">MED297</strain>
    </source>
</reference>